<dbReference type="Proteomes" id="UP000193642">
    <property type="component" value="Unassembled WGS sequence"/>
</dbReference>
<comment type="caution">
    <text evidence="1">The sequence shown here is derived from an EMBL/GenBank/DDBJ whole genome shotgun (WGS) entry which is preliminary data.</text>
</comment>
<dbReference type="InterPro" id="IPR032675">
    <property type="entry name" value="LRR_dom_sf"/>
</dbReference>
<dbReference type="AlphaFoldDB" id="A0A1Y2CCE1"/>
<dbReference type="Gene3D" id="3.80.10.10">
    <property type="entry name" value="Ribonuclease Inhibitor"/>
    <property type="match status" value="3"/>
</dbReference>
<proteinExistence type="predicted"/>
<dbReference type="Pfam" id="PF00560">
    <property type="entry name" value="LRR_1"/>
    <property type="match status" value="2"/>
</dbReference>
<feature type="non-terminal residue" evidence="1">
    <location>
        <position position="255"/>
    </location>
</feature>
<organism evidence="1 2">
    <name type="scientific">Rhizoclosmatium globosum</name>
    <dbReference type="NCBI Taxonomy" id="329046"/>
    <lineage>
        <taxon>Eukaryota</taxon>
        <taxon>Fungi</taxon>
        <taxon>Fungi incertae sedis</taxon>
        <taxon>Chytridiomycota</taxon>
        <taxon>Chytridiomycota incertae sedis</taxon>
        <taxon>Chytridiomycetes</taxon>
        <taxon>Chytridiales</taxon>
        <taxon>Chytriomycetaceae</taxon>
        <taxon>Rhizoclosmatium</taxon>
    </lineage>
</organism>
<dbReference type="InterPro" id="IPR001611">
    <property type="entry name" value="Leu-rich_rpt"/>
</dbReference>
<dbReference type="SUPFAM" id="SSF52058">
    <property type="entry name" value="L domain-like"/>
    <property type="match status" value="1"/>
</dbReference>
<gene>
    <name evidence="1" type="ORF">BCR33DRAFT_717065</name>
</gene>
<accession>A0A1Y2CCE1</accession>
<dbReference type="PANTHER" id="PTHR48065:SF75">
    <property type="entry name" value="LEUCINE-RICH REPEAT-CONTAINING N-TERMINAL PLANT-TYPE DOMAIN-CONTAINING PROTEIN"/>
    <property type="match status" value="1"/>
</dbReference>
<protein>
    <submittedName>
        <fullName evidence="1">L domain-like protein</fullName>
    </submittedName>
</protein>
<dbReference type="EMBL" id="MCGO01000022">
    <property type="protein sequence ID" value="ORY44557.1"/>
    <property type="molecule type" value="Genomic_DNA"/>
</dbReference>
<dbReference type="STRING" id="329046.A0A1Y2CCE1"/>
<keyword evidence="2" id="KW-1185">Reference proteome</keyword>
<dbReference type="PANTHER" id="PTHR48065">
    <property type="entry name" value="OS10G0469600 PROTEIN"/>
    <property type="match status" value="1"/>
</dbReference>
<evidence type="ECO:0000313" key="2">
    <source>
        <dbReference type="Proteomes" id="UP000193642"/>
    </source>
</evidence>
<evidence type="ECO:0000313" key="1">
    <source>
        <dbReference type="EMBL" id="ORY44557.1"/>
    </source>
</evidence>
<sequence>MAPLTPHVPTFPPLIFSKHISDTPARVSFDTPSTTSELDRVWFALPPHYQESFIQHRFGKLVEVHWSKVDFVINWIPAPLGRLTNLVQLHANNCNLKIGNLRLESNELFGPIPAELGSLESLRTLCLSSNLLSGSIPNKLTGEVPSSFGNLASLVEMDLSKNHLSGNLPPSLGKLRNLKALQLGSLSQLEDLYLGGILNKLTGTVPIEFTNLIRLAELFLKGNLLDPIIPPGIEKDTKLFRMLVEEGFDDGEVGK</sequence>
<name>A0A1Y2CCE1_9FUNG</name>
<dbReference type="OrthoDB" id="676979at2759"/>
<reference evidence="1 2" key="1">
    <citation type="submission" date="2016-07" db="EMBL/GenBank/DDBJ databases">
        <title>Pervasive Adenine N6-methylation of Active Genes in Fungi.</title>
        <authorList>
            <consortium name="DOE Joint Genome Institute"/>
            <person name="Mondo S.J."/>
            <person name="Dannebaum R.O."/>
            <person name="Kuo R.C."/>
            <person name="Labutti K."/>
            <person name="Haridas S."/>
            <person name="Kuo A."/>
            <person name="Salamov A."/>
            <person name="Ahrendt S.R."/>
            <person name="Lipzen A."/>
            <person name="Sullivan W."/>
            <person name="Andreopoulos W.B."/>
            <person name="Clum A."/>
            <person name="Lindquist E."/>
            <person name="Daum C."/>
            <person name="Ramamoorthy G.K."/>
            <person name="Gryganskyi A."/>
            <person name="Culley D."/>
            <person name="Magnuson J.K."/>
            <person name="James T.Y."/>
            <person name="O'Malley M.A."/>
            <person name="Stajich J.E."/>
            <person name="Spatafora J.W."/>
            <person name="Visel A."/>
            <person name="Grigoriev I.V."/>
        </authorList>
    </citation>
    <scope>NUCLEOTIDE SEQUENCE [LARGE SCALE GENOMIC DNA]</scope>
    <source>
        <strain evidence="1 2">JEL800</strain>
    </source>
</reference>